<sequence length="279" mass="31709">MKLAPTKAVIIAIRKILRGLVRFALNFRMAYPQMAELLKSVYVEVAEDEFSLPKKVQTDSRLSLLTGIYRKDIKRIREQRKDDDEMPFSVNVGGKLVSRWTSVKEYQDEQGNPRQLPLKSTSGVSFAKLVKDICKQDIRPNVILDEWLDLGVISLVNKDFVKLNQQAFIPSKGNDEKVFFLGHNLSDHLSAATHNVIGEQPPFFERCVYYDGLSEESVAELKALIEEKGMETLLAVNDVAMKLKTQDIARPSPEKHRLDIGLYMFHEGEQKKSDQGIKG</sequence>
<dbReference type="AlphaFoldDB" id="A0A6S6TMN6"/>
<organism evidence="1">
    <name type="scientific">uncultured Thiotrichaceae bacterium</name>
    <dbReference type="NCBI Taxonomy" id="298394"/>
    <lineage>
        <taxon>Bacteria</taxon>
        <taxon>Pseudomonadati</taxon>
        <taxon>Pseudomonadota</taxon>
        <taxon>Gammaproteobacteria</taxon>
        <taxon>Thiotrichales</taxon>
        <taxon>Thiotrichaceae</taxon>
        <taxon>environmental samples</taxon>
    </lineage>
</organism>
<name>A0A6S6TMN6_9GAMM</name>
<evidence type="ECO:0000313" key="1">
    <source>
        <dbReference type="EMBL" id="CAA6820624.1"/>
    </source>
</evidence>
<dbReference type="EMBL" id="CACVAY010000100">
    <property type="protein sequence ID" value="CAA6820624.1"/>
    <property type="molecule type" value="Genomic_DNA"/>
</dbReference>
<proteinExistence type="predicted"/>
<dbReference type="InterPro" id="IPR045445">
    <property type="entry name" value="DUF6502"/>
</dbReference>
<protein>
    <submittedName>
        <fullName evidence="1">Uncharacterized protein</fullName>
    </submittedName>
</protein>
<reference evidence="1" key="1">
    <citation type="submission" date="2020-01" db="EMBL/GenBank/DDBJ databases">
        <authorList>
            <person name="Meier V. D."/>
            <person name="Meier V D."/>
        </authorList>
    </citation>
    <scope>NUCLEOTIDE SEQUENCE</scope>
    <source>
        <strain evidence="1">HLG_WM_MAG_07</strain>
    </source>
</reference>
<gene>
    <name evidence="1" type="ORF">HELGO_WM19509</name>
</gene>
<accession>A0A6S6TMN6</accession>
<dbReference type="Pfam" id="PF20112">
    <property type="entry name" value="DUF6502"/>
    <property type="match status" value="1"/>
</dbReference>